<dbReference type="Gene3D" id="3.55.50.30">
    <property type="match status" value="1"/>
</dbReference>
<evidence type="ECO:0000256" key="1">
    <source>
        <dbReference type="SAM" id="Phobius"/>
    </source>
</evidence>
<dbReference type="Proteomes" id="UP000199577">
    <property type="component" value="Unassembled WGS sequence"/>
</dbReference>
<dbReference type="Gene3D" id="2.60.120.1440">
    <property type="match status" value="1"/>
</dbReference>
<keyword evidence="1" id="KW-0812">Transmembrane</keyword>
<protein>
    <submittedName>
        <fullName evidence="4">FecR protein</fullName>
    </submittedName>
</protein>
<keyword evidence="1" id="KW-0472">Membrane</keyword>
<feature type="domain" description="Protein FecR C-terminal" evidence="3">
    <location>
        <begin position="342"/>
        <end position="409"/>
    </location>
</feature>
<proteinExistence type="predicted"/>
<dbReference type="PANTHER" id="PTHR30273">
    <property type="entry name" value="PERIPLASMIC SIGNAL SENSOR AND SIGMA FACTOR ACTIVATOR FECR-RELATED"/>
    <property type="match status" value="1"/>
</dbReference>
<dbReference type="RefSeq" id="WP_090974266.1">
    <property type="nucleotide sequence ID" value="NZ_FOLL01000014.1"/>
</dbReference>
<dbReference type="InterPro" id="IPR012373">
    <property type="entry name" value="Ferrdict_sens_TM"/>
</dbReference>
<dbReference type="PANTHER" id="PTHR30273:SF2">
    <property type="entry name" value="PROTEIN FECR"/>
    <property type="match status" value="1"/>
</dbReference>
<organism evidence="4 5">
    <name type="scientific">Parapedobacter composti</name>
    <dbReference type="NCBI Taxonomy" id="623281"/>
    <lineage>
        <taxon>Bacteria</taxon>
        <taxon>Pseudomonadati</taxon>
        <taxon>Bacteroidota</taxon>
        <taxon>Sphingobacteriia</taxon>
        <taxon>Sphingobacteriales</taxon>
        <taxon>Sphingobacteriaceae</taxon>
        <taxon>Parapedobacter</taxon>
    </lineage>
</organism>
<evidence type="ECO:0000313" key="4">
    <source>
        <dbReference type="EMBL" id="SFC55036.1"/>
    </source>
</evidence>
<dbReference type="InterPro" id="IPR032508">
    <property type="entry name" value="FecR_C"/>
</dbReference>
<evidence type="ECO:0000259" key="3">
    <source>
        <dbReference type="Pfam" id="PF16344"/>
    </source>
</evidence>
<dbReference type="OrthoDB" id="1099963at2"/>
<dbReference type="Pfam" id="PF04773">
    <property type="entry name" value="FecR"/>
    <property type="match status" value="1"/>
</dbReference>
<dbReference type="EMBL" id="FOLL01000014">
    <property type="protein sequence ID" value="SFC55036.1"/>
    <property type="molecule type" value="Genomic_DNA"/>
</dbReference>
<name>A0A1I1K2S5_9SPHI</name>
<accession>A0A1I1K2S5</accession>
<evidence type="ECO:0000259" key="2">
    <source>
        <dbReference type="Pfam" id="PF04773"/>
    </source>
</evidence>
<dbReference type="GO" id="GO:0016989">
    <property type="term" value="F:sigma factor antagonist activity"/>
    <property type="evidence" value="ECO:0007669"/>
    <property type="project" value="TreeGrafter"/>
</dbReference>
<dbReference type="InterPro" id="IPR006860">
    <property type="entry name" value="FecR"/>
</dbReference>
<sequence>MDEHAEYIAQLLLKHINGTLSENEALELRAWAAEKSSHAALLEQVNSATFVTEKLRAYQGRAIPRPDEIPALRNAMANRGSRLRYLRGWLPYAAAIVFVLFVGVLTYQLSSKVSNPQNDGMAADIQPGGNRATLVLENGSTIDLSAEHSGIIVGQTIKYIDGSMVRIPDKTVSRGRKDAAKPGAVTEDGASNYLALVTPRGGQYQVTLPDGTRVWLNAASSLRYPSRFMGDERIVELEGEAYFEVSERWSENSDRSAAKQPFLVKTKAQTVVVLGTRFNVAAYPDEPETKTTLIEGAVLVSPVADRPSTAILKPGQQAILSNGQLNVRKLDAALEVAWINGYFTFENETVQSIMRKAVRWYDRLEVEYEGIPDKRYTGGFSRKSSLSQFLQILELNNIRYERKANKVVIKP</sequence>
<dbReference type="STRING" id="623281.SAMN05421747_11456"/>
<feature type="transmembrane region" description="Helical" evidence="1">
    <location>
        <begin position="89"/>
        <end position="109"/>
    </location>
</feature>
<evidence type="ECO:0000313" key="5">
    <source>
        <dbReference type="Proteomes" id="UP000199577"/>
    </source>
</evidence>
<gene>
    <name evidence="4" type="ORF">SAMN05421747_11456</name>
</gene>
<dbReference type="AlphaFoldDB" id="A0A1I1K2S5"/>
<feature type="domain" description="FecR protein" evidence="2">
    <location>
        <begin position="196"/>
        <end position="298"/>
    </location>
</feature>
<keyword evidence="1" id="KW-1133">Transmembrane helix</keyword>
<reference evidence="4 5" key="1">
    <citation type="submission" date="2016-10" db="EMBL/GenBank/DDBJ databases">
        <authorList>
            <person name="de Groot N.N."/>
        </authorList>
    </citation>
    <scope>NUCLEOTIDE SEQUENCE [LARGE SCALE GENOMIC DNA]</scope>
    <source>
        <strain evidence="4 5">DSM 22900</strain>
    </source>
</reference>
<keyword evidence="5" id="KW-1185">Reference proteome</keyword>
<dbReference type="Pfam" id="PF16344">
    <property type="entry name" value="FecR_C"/>
    <property type="match status" value="1"/>
</dbReference>